<dbReference type="EMBL" id="JAFFZN010000001">
    <property type="protein sequence ID" value="MBO8184228.1"/>
    <property type="molecule type" value="Genomic_DNA"/>
</dbReference>
<gene>
    <name evidence="1" type="ORF">JW592_01840</name>
</gene>
<comment type="caution">
    <text evidence="1">The sequence shown here is derived from an EMBL/GenBank/DDBJ whole genome shotgun (WGS) entry which is preliminary data.</text>
</comment>
<evidence type="ECO:0000313" key="2">
    <source>
        <dbReference type="Proteomes" id="UP001518976"/>
    </source>
</evidence>
<organism evidence="1 2">
    <name type="scientific">Streptomyces spirodelae</name>
    <dbReference type="NCBI Taxonomy" id="2812904"/>
    <lineage>
        <taxon>Bacteria</taxon>
        <taxon>Bacillati</taxon>
        <taxon>Actinomycetota</taxon>
        <taxon>Actinomycetes</taxon>
        <taxon>Kitasatosporales</taxon>
        <taxon>Streptomycetaceae</taxon>
        <taxon>Streptomyces</taxon>
    </lineage>
</organism>
<dbReference type="RefSeq" id="WP_209263025.1">
    <property type="nucleotide sequence ID" value="NZ_JAFFZN010000001.1"/>
</dbReference>
<name>A0ABS3WM98_9ACTN</name>
<dbReference type="Proteomes" id="UP001518976">
    <property type="component" value="Unassembled WGS sequence"/>
</dbReference>
<sequence length="171" mass="19057">MGLSELLVGDVDIIRIEISRFDWAGMTCGCGRDADHIPRDFLSALSKAPADRAGEDWADNHAYIQSNLMAPAIPTASMVMSALAADVPTEHRRNLLAVLQSLACGEQEDIAEKCLDVIRGGTWLLYEEITSGRSIDAAAYAYEILDLMEEEHDRLRRFHDAAENRLPHYLR</sequence>
<protein>
    <submittedName>
        <fullName evidence="1">Uncharacterized protein</fullName>
    </submittedName>
</protein>
<keyword evidence="2" id="KW-1185">Reference proteome</keyword>
<evidence type="ECO:0000313" key="1">
    <source>
        <dbReference type="EMBL" id="MBO8184228.1"/>
    </source>
</evidence>
<reference evidence="1 2" key="1">
    <citation type="submission" date="2021-02" db="EMBL/GenBank/DDBJ databases">
        <title>Streptomyces spirodelae sp. nov., isolated from duckweed.</title>
        <authorList>
            <person name="Saimee Y."/>
            <person name="Duangmal K."/>
        </authorList>
    </citation>
    <scope>NUCLEOTIDE SEQUENCE [LARGE SCALE GENOMIC DNA]</scope>
    <source>
        <strain evidence="1 2">DW4-2</strain>
    </source>
</reference>
<accession>A0ABS3WM98</accession>
<proteinExistence type="predicted"/>